<dbReference type="EMBL" id="SNYN01000001">
    <property type="protein sequence ID" value="TDQ55242.1"/>
    <property type="molecule type" value="Genomic_DNA"/>
</dbReference>
<dbReference type="PANTHER" id="PTHR30023:SF0">
    <property type="entry name" value="PENICILLIN-SENSITIVE CARBOXYPEPTIDASE A"/>
    <property type="match status" value="1"/>
</dbReference>
<sequence>MRHDRVWALLTLALLNVFVLTTGLVARDVIAARPPETVPFPVADAETVPLPAAADAATVDPARLADKLDDPMALSGIGEGLSAYVVDAETHQELYARDESTGVVPASTTKVVTAVAVLHSVGPDARITTEVVQGAAPGEVVLVGAGDTTLTETADPDRYPRLASLEELAADTADALEAAGVTSVRVGYDDSAYSGEALAPGWKQGYIDEGSTAAVHALMLDGGRIDRDDKYSSRVDDPPLAAAEAFARQLSRAGVTVEGTPRPAEAADDAALLADAASPTISALVEWMMTHSENNIAEALARQTALARGMEPSFGGGAEATHAVMAELGVEGVRVSDGSGLSVENRISAEALVELLLLASDPERPELYSTLSGLPTARATGSLAYRYTPDGGAAAGAGVVRAKTGTLNGVSALTGTAYDADGRLLVFAFVANDPAATGTALDLFAAALAECGCS</sequence>
<reference evidence="3 4" key="1">
    <citation type="submission" date="2019-03" db="EMBL/GenBank/DDBJ databases">
        <title>Genomic Encyclopedia of Type Strains, Phase IV (KMG-IV): sequencing the most valuable type-strain genomes for metagenomic binning, comparative biology and taxonomic classification.</title>
        <authorList>
            <person name="Goeker M."/>
        </authorList>
    </citation>
    <scope>NUCLEOTIDE SEQUENCE [LARGE SCALE GENOMIC DNA]</scope>
    <source>
        <strain evidence="3 4">DSM 46770</strain>
    </source>
</reference>
<keyword evidence="3" id="KW-0121">Carboxypeptidase</keyword>
<protein>
    <submittedName>
        <fullName evidence="3">D-alanyl-D-alanine carboxypeptidase/D-alanyl-D-alanine-endopeptidase (Penicillin-binding protein 4)</fullName>
    </submittedName>
</protein>
<dbReference type="OrthoDB" id="56883at2"/>
<dbReference type="SUPFAM" id="SSF56601">
    <property type="entry name" value="beta-lactamase/transpeptidase-like"/>
    <property type="match status" value="1"/>
</dbReference>
<evidence type="ECO:0000256" key="1">
    <source>
        <dbReference type="ARBA" id="ARBA00006096"/>
    </source>
</evidence>
<dbReference type="NCBIfam" id="TIGR00666">
    <property type="entry name" value="PBP4"/>
    <property type="match status" value="1"/>
</dbReference>
<dbReference type="PRINTS" id="PR00922">
    <property type="entry name" value="DADACBPTASE3"/>
</dbReference>
<keyword evidence="2" id="KW-0378">Hydrolase</keyword>
<dbReference type="GO" id="GO:0004185">
    <property type="term" value="F:serine-type carboxypeptidase activity"/>
    <property type="evidence" value="ECO:0007669"/>
    <property type="project" value="InterPro"/>
</dbReference>
<gene>
    <name evidence="3" type="ORF">EV190_101567</name>
</gene>
<dbReference type="Gene3D" id="3.40.710.10">
    <property type="entry name" value="DD-peptidase/beta-lactamase superfamily"/>
    <property type="match status" value="2"/>
</dbReference>
<dbReference type="Proteomes" id="UP000295281">
    <property type="component" value="Unassembled WGS sequence"/>
</dbReference>
<name>A0A4R6V7M2_9ACTN</name>
<organism evidence="3 4">
    <name type="scientific">Actinorugispora endophytica</name>
    <dbReference type="NCBI Taxonomy" id="1605990"/>
    <lineage>
        <taxon>Bacteria</taxon>
        <taxon>Bacillati</taxon>
        <taxon>Actinomycetota</taxon>
        <taxon>Actinomycetes</taxon>
        <taxon>Streptosporangiales</taxon>
        <taxon>Nocardiopsidaceae</taxon>
        <taxon>Actinorugispora</taxon>
    </lineage>
</organism>
<dbReference type="Pfam" id="PF02113">
    <property type="entry name" value="Peptidase_S13"/>
    <property type="match status" value="2"/>
</dbReference>
<evidence type="ECO:0000313" key="4">
    <source>
        <dbReference type="Proteomes" id="UP000295281"/>
    </source>
</evidence>
<keyword evidence="4" id="KW-1185">Reference proteome</keyword>
<dbReference type="PANTHER" id="PTHR30023">
    <property type="entry name" value="D-ALANYL-D-ALANINE CARBOXYPEPTIDASE"/>
    <property type="match status" value="1"/>
</dbReference>
<dbReference type="GO" id="GO:0006508">
    <property type="term" value="P:proteolysis"/>
    <property type="evidence" value="ECO:0007669"/>
    <property type="project" value="InterPro"/>
</dbReference>
<comment type="similarity">
    <text evidence="1">Belongs to the peptidase S13 family.</text>
</comment>
<dbReference type="InterPro" id="IPR000667">
    <property type="entry name" value="Peptidase_S13"/>
</dbReference>
<accession>A0A4R6V7M2</accession>
<evidence type="ECO:0000256" key="2">
    <source>
        <dbReference type="ARBA" id="ARBA00022801"/>
    </source>
</evidence>
<dbReference type="InterPro" id="IPR012338">
    <property type="entry name" value="Beta-lactam/transpept-like"/>
</dbReference>
<proteinExistence type="inferred from homology"/>
<comment type="caution">
    <text evidence="3">The sequence shown here is derived from an EMBL/GenBank/DDBJ whole genome shotgun (WGS) entry which is preliminary data.</text>
</comment>
<evidence type="ECO:0000313" key="3">
    <source>
        <dbReference type="EMBL" id="TDQ55242.1"/>
    </source>
</evidence>
<dbReference type="GO" id="GO:0000270">
    <property type="term" value="P:peptidoglycan metabolic process"/>
    <property type="evidence" value="ECO:0007669"/>
    <property type="project" value="TreeGrafter"/>
</dbReference>
<dbReference type="AlphaFoldDB" id="A0A4R6V7M2"/>
<keyword evidence="3" id="KW-0645">Protease</keyword>